<sequence length="942" mass="103481">MMTTTFRTWLQLLVLLSFTGTALGLFADQAGKFDWSRKLIGCPKQIILDKSISGNGGQLLVLSEENVVGSIDVNSGDIKWRHFQESQADLTSSIVTTERFVIAAVAGGKLLRAWDKTNGLMKWEVPLSATSAISILMAENNGHFFTLVGNTLFNIAAANGKTIWKLNLEKTSWLSMAVLENGSIGLVGAEADVISAVIISPSGSIESTHKYSNVSDVSSCINLNKNGFFACYGSETAYFVDASNAEAISSYPVRNVKAIAPVLQEGHYAIQEADGTSIVQVANGIVEQRNHFAGVQASAVIENNLITLTTEAVFVYDIKSGSQVFGGPVKRLGSSLISRVLPLSSTSGALSVLLVGEDCQMGAVNIKLASKKPTEIIPEWTRHEALAYISSVEMVDLPLSKAEVDIEAEFSMSNGNAWHAFTQRLKSQLDQVCRTVIEFFNELITIVSFNNINSFSDVLAILKGKNAVHSSQPFERDYFNMKKLIVATTLKGAAYGIDSTDGSVRWVLTVGNDFEPLASSVTGEERVPLLIQRGTSHYKFPSQAVVATNSAVTKRGCLTVFNPMTGVITTRIYLQNPLRRVELLPYHTEEMLQPLAAIETNMNVTVFPFVSSVPDSANHIHMMWVENDGRIYGTHLDVLSRKLTPTWQSDLSLSEGQKIIAIAGKPPHQKVHSQGRVLGDRSVLYKYVNPNLVAVAVLDSTHSILSISLIDAVTGQLIYISRHAKASGLFNMVHCENWLTYTFWNERARRMDLGVMELFDGPKQCDSERFNSLTPRKDLPIVTEKAYVFPLGVSAMAVTDTEKGLTTRNLLIAIPFGGLFEVSRRIVDARRPVEMTPEMREEMLIPYMPEIPIATEDMINYNQSVHNVRGIKTVASGLESTSLVFVYGSDLFYTKTTPSGTFDILKDDFDHFFIGGVLAVSVVGGIVLRWLARVRNLRQSWA</sequence>
<comment type="caution">
    <text evidence="15">The sequence shown here is derived from an EMBL/GenBank/DDBJ whole genome shotgun (WGS) entry which is preliminary data.</text>
</comment>
<feature type="transmembrane region" description="Helical" evidence="11">
    <location>
        <begin position="912"/>
        <end position="932"/>
    </location>
</feature>
<comment type="similarity">
    <text evidence="2">Belongs to the EMC1 family.</text>
</comment>
<evidence type="ECO:0000313" key="16">
    <source>
        <dbReference type="Proteomes" id="UP001175271"/>
    </source>
</evidence>
<organism evidence="15 16">
    <name type="scientific">Steinernema hermaphroditum</name>
    <dbReference type="NCBI Taxonomy" id="289476"/>
    <lineage>
        <taxon>Eukaryota</taxon>
        <taxon>Metazoa</taxon>
        <taxon>Ecdysozoa</taxon>
        <taxon>Nematoda</taxon>
        <taxon>Chromadorea</taxon>
        <taxon>Rhabditida</taxon>
        <taxon>Tylenchina</taxon>
        <taxon>Panagrolaimomorpha</taxon>
        <taxon>Strongyloidoidea</taxon>
        <taxon>Steinernematidae</taxon>
        <taxon>Steinernema</taxon>
    </lineage>
</organism>
<keyword evidence="7" id="KW-0256">Endoplasmic reticulum</keyword>
<evidence type="ECO:0000256" key="6">
    <source>
        <dbReference type="ARBA" id="ARBA00022729"/>
    </source>
</evidence>
<dbReference type="InterPro" id="IPR015943">
    <property type="entry name" value="WD40/YVTN_repeat-like_dom_sf"/>
</dbReference>
<reference evidence="15" key="1">
    <citation type="submission" date="2023-06" db="EMBL/GenBank/DDBJ databases">
        <title>Genomic analysis of the entomopathogenic nematode Steinernema hermaphroditum.</title>
        <authorList>
            <person name="Schwarz E.M."/>
            <person name="Heppert J.K."/>
            <person name="Baniya A."/>
            <person name="Schwartz H.T."/>
            <person name="Tan C.-H."/>
            <person name="Antoshechkin I."/>
            <person name="Sternberg P.W."/>
            <person name="Goodrich-Blair H."/>
            <person name="Dillman A.R."/>
        </authorList>
    </citation>
    <scope>NUCLEOTIDE SEQUENCE</scope>
    <source>
        <strain evidence="15">PS9179</strain>
        <tissue evidence="15">Whole animal</tissue>
    </source>
</reference>
<dbReference type="PANTHER" id="PTHR21573:SF0">
    <property type="entry name" value="ER MEMBRANE PROTEIN COMPLEX SUBUNIT 1"/>
    <property type="match status" value="1"/>
</dbReference>
<dbReference type="SUPFAM" id="SSF50998">
    <property type="entry name" value="Quinoprotein alcohol dehydrogenase-like"/>
    <property type="match status" value="2"/>
</dbReference>
<feature type="chain" id="PRO_5041361551" description="ER membrane protein complex subunit 1" evidence="12">
    <location>
        <begin position="25"/>
        <end position="942"/>
    </location>
</feature>
<keyword evidence="9 11" id="KW-0472">Membrane</keyword>
<comment type="subunit">
    <text evidence="3">Component of the ER membrane protein complex (EMC).</text>
</comment>
<keyword evidence="5 11" id="KW-0812">Transmembrane</keyword>
<evidence type="ECO:0000256" key="12">
    <source>
        <dbReference type="SAM" id="SignalP"/>
    </source>
</evidence>
<feature type="domain" description="EMC1 first beta-propeller" evidence="14">
    <location>
        <begin position="25"/>
        <end position="384"/>
    </location>
</feature>
<dbReference type="GO" id="GO:0034975">
    <property type="term" value="P:protein folding in endoplasmic reticulum"/>
    <property type="evidence" value="ECO:0007669"/>
    <property type="project" value="TreeGrafter"/>
</dbReference>
<keyword evidence="6 12" id="KW-0732">Signal</keyword>
<evidence type="ECO:0000256" key="9">
    <source>
        <dbReference type="ARBA" id="ARBA00023136"/>
    </source>
</evidence>
<keyword evidence="10" id="KW-0325">Glycoprotein</keyword>
<keyword evidence="16" id="KW-1185">Reference proteome</keyword>
<evidence type="ECO:0000256" key="3">
    <source>
        <dbReference type="ARBA" id="ARBA00011276"/>
    </source>
</evidence>
<dbReference type="InterPro" id="IPR058545">
    <property type="entry name" value="Beta-prop_EMC1_1st"/>
</dbReference>
<evidence type="ECO:0000259" key="13">
    <source>
        <dbReference type="Pfam" id="PF07774"/>
    </source>
</evidence>
<evidence type="ECO:0000259" key="14">
    <source>
        <dbReference type="Pfam" id="PF25293"/>
    </source>
</evidence>
<dbReference type="Gene3D" id="2.130.10.10">
    <property type="entry name" value="YVTN repeat-like/Quinoprotein amine dehydrogenase"/>
    <property type="match status" value="1"/>
</dbReference>
<evidence type="ECO:0000256" key="11">
    <source>
        <dbReference type="SAM" id="Phobius"/>
    </source>
</evidence>
<dbReference type="Pfam" id="PF25293">
    <property type="entry name" value="Beta-prop_EMC1_N"/>
    <property type="match status" value="1"/>
</dbReference>
<name>A0AA39HIW5_9BILA</name>
<accession>A0AA39HIW5</accession>
<proteinExistence type="inferred from homology"/>
<dbReference type="PANTHER" id="PTHR21573">
    <property type="entry name" value="ER MEMBRANE PROTEIN COMPLEX SUBUNIT 1"/>
    <property type="match status" value="1"/>
</dbReference>
<protein>
    <recommendedName>
        <fullName evidence="4">ER membrane protein complex subunit 1</fullName>
    </recommendedName>
</protein>
<evidence type="ECO:0000256" key="2">
    <source>
        <dbReference type="ARBA" id="ARBA00007904"/>
    </source>
</evidence>
<evidence type="ECO:0000313" key="15">
    <source>
        <dbReference type="EMBL" id="KAK0406703.1"/>
    </source>
</evidence>
<feature type="signal peptide" evidence="12">
    <location>
        <begin position="1"/>
        <end position="24"/>
    </location>
</feature>
<dbReference type="Pfam" id="PF07774">
    <property type="entry name" value="EMC1_C"/>
    <property type="match status" value="1"/>
</dbReference>
<evidence type="ECO:0000256" key="8">
    <source>
        <dbReference type="ARBA" id="ARBA00022989"/>
    </source>
</evidence>
<evidence type="ECO:0000256" key="5">
    <source>
        <dbReference type="ARBA" id="ARBA00022692"/>
    </source>
</evidence>
<dbReference type="InterPro" id="IPR026895">
    <property type="entry name" value="EMC1"/>
</dbReference>
<dbReference type="Proteomes" id="UP001175271">
    <property type="component" value="Unassembled WGS sequence"/>
</dbReference>
<dbReference type="AlphaFoldDB" id="A0AA39HIW5"/>
<dbReference type="InterPro" id="IPR011678">
    <property type="entry name" value="EMC1_C"/>
</dbReference>
<evidence type="ECO:0000256" key="7">
    <source>
        <dbReference type="ARBA" id="ARBA00022824"/>
    </source>
</evidence>
<dbReference type="InterPro" id="IPR011047">
    <property type="entry name" value="Quinoprotein_ADH-like_sf"/>
</dbReference>
<feature type="domain" description="ER membrane protein complex subunit 1 C-terminal" evidence="13">
    <location>
        <begin position="735"/>
        <end position="941"/>
    </location>
</feature>
<keyword evidence="8 11" id="KW-1133">Transmembrane helix</keyword>
<dbReference type="GO" id="GO:0072546">
    <property type="term" value="C:EMC complex"/>
    <property type="evidence" value="ECO:0007669"/>
    <property type="project" value="InterPro"/>
</dbReference>
<evidence type="ECO:0000256" key="10">
    <source>
        <dbReference type="ARBA" id="ARBA00023180"/>
    </source>
</evidence>
<evidence type="ECO:0000256" key="4">
    <source>
        <dbReference type="ARBA" id="ARBA00020824"/>
    </source>
</evidence>
<gene>
    <name evidence="15" type="ORF">QR680_018744</name>
</gene>
<dbReference type="EMBL" id="JAUCMV010000004">
    <property type="protein sequence ID" value="KAK0406703.1"/>
    <property type="molecule type" value="Genomic_DNA"/>
</dbReference>
<evidence type="ECO:0000256" key="1">
    <source>
        <dbReference type="ARBA" id="ARBA00004115"/>
    </source>
</evidence>
<comment type="subcellular location">
    <subcellularLocation>
        <location evidence="1">Endoplasmic reticulum membrane</location>
        <topology evidence="1">Single-pass type I membrane protein</topology>
    </subcellularLocation>
</comment>